<dbReference type="AlphaFoldDB" id="A0A9Q1B6I7"/>
<gene>
    <name evidence="1" type="ORF">JRQ81_006854</name>
</gene>
<keyword evidence="2" id="KW-1185">Reference proteome</keyword>
<proteinExistence type="predicted"/>
<dbReference type="Proteomes" id="UP001142489">
    <property type="component" value="Unassembled WGS sequence"/>
</dbReference>
<sequence>MWHLCEERVLLSDLRIRPEYWNGEQSSQQHKALRLTELVKQDKSCLQEGKRELAESLNWSFFFLVLTETSLASSGRLNSPTTLSAATGEI</sequence>
<dbReference type="EMBL" id="JAPFRF010000002">
    <property type="protein sequence ID" value="KAJ7341772.1"/>
    <property type="molecule type" value="Genomic_DNA"/>
</dbReference>
<evidence type="ECO:0000313" key="1">
    <source>
        <dbReference type="EMBL" id="KAJ7341772.1"/>
    </source>
</evidence>
<name>A0A9Q1B6I7_9SAUR</name>
<protein>
    <submittedName>
        <fullName evidence="1">Uncharacterized protein</fullName>
    </submittedName>
</protein>
<accession>A0A9Q1B6I7</accession>
<evidence type="ECO:0000313" key="2">
    <source>
        <dbReference type="Proteomes" id="UP001142489"/>
    </source>
</evidence>
<organism evidence="1 2">
    <name type="scientific">Phrynocephalus forsythii</name>
    <dbReference type="NCBI Taxonomy" id="171643"/>
    <lineage>
        <taxon>Eukaryota</taxon>
        <taxon>Metazoa</taxon>
        <taxon>Chordata</taxon>
        <taxon>Craniata</taxon>
        <taxon>Vertebrata</taxon>
        <taxon>Euteleostomi</taxon>
        <taxon>Lepidosauria</taxon>
        <taxon>Squamata</taxon>
        <taxon>Bifurcata</taxon>
        <taxon>Unidentata</taxon>
        <taxon>Episquamata</taxon>
        <taxon>Toxicofera</taxon>
        <taxon>Iguania</taxon>
        <taxon>Acrodonta</taxon>
        <taxon>Agamidae</taxon>
        <taxon>Agaminae</taxon>
        <taxon>Phrynocephalus</taxon>
    </lineage>
</organism>
<comment type="caution">
    <text evidence="1">The sequence shown here is derived from an EMBL/GenBank/DDBJ whole genome shotgun (WGS) entry which is preliminary data.</text>
</comment>
<reference evidence="1" key="1">
    <citation type="journal article" date="2023" name="DNA Res.">
        <title>Chromosome-level genome assembly of Phrynocephalus forsythii using third-generation DNA sequencing and Hi-C analysis.</title>
        <authorList>
            <person name="Qi Y."/>
            <person name="Zhao W."/>
            <person name="Zhao Y."/>
            <person name="Niu C."/>
            <person name="Cao S."/>
            <person name="Zhang Y."/>
        </authorList>
    </citation>
    <scope>NUCLEOTIDE SEQUENCE</scope>
    <source>
        <tissue evidence="1">Muscle</tissue>
    </source>
</reference>